<reference evidence="4 5" key="1">
    <citation type="submission" date="2020-08" db="EMBL/GenBank/DDBJ databases">
        <title>Genomic Encyclopedia of Type Strains, Phase IV (KMG-IV): sequencing the most valuable type-strain genomes for metagenomic binning, comparative biology and taxonomic classification.</title>
        <authorList>
            <person name="Goeker M."/>
        </authorList>
    </citation>
    <scope>NUCLEOTIDE SEQUENCE [LARGE SCALE GENOMIC DNA]</scope>
    <source>
        <strain evidence="4 5">DSM 100044</strain>
    </source>
</reference>
<dbReference type="EMBL" id="JACIJK010000005">
    <property type="protein sequence ID" value="MBB5715002.1"/>
    <property type="molecule type" value="Genomic_DNA"/>
</dbReference>
<evidence type="ECO:0000313" key="5">
    <source>
        <dbReference type="Proteomes" id="UP000546200"/>
    </source>
</evidence>
<feature type="domain" description="Gylcosyl hydrolase 115 C-terminal" evidence="3">
    <location>
        <begin position="665"/>
        <end position="803"/>
    </location>
</feature>
<organism evidence="4 5">
    <name type="scientific">Sphingomonas aerophila</name>
    <dbReference type="NCBI Taxonomy" id="1344948"/>
    <lineage>
        <taxon>Bacteria</taxon>
        <taxon>Pseudomonadati</taxon>
        <taxon>Pseudomonadota</taxon>
        <taxon>Alphaproteobacteria</taxon>
        <taxon>Sphingomonadales</taxon>
        <taxon>Sphingomonadaceae</taxon>
        <taxon>Sphingomonas</taxon>
    </lineage>
</organism>
<dbReference type="Pfam" id="PF17829">
    <property type="entry name" value="GH115_C"/>
    <property type="match status" value="1"/>
</dbReference>
<keyword evidence="1" id="KW-0378">Hydrolase</keyword>
<gene>
    <name evidence="4" type="ORF">FHS94_001843</name>
</gene>
<dbReference type="Gene3D" id="3.30.379.10">
    <property type="entry name" value="Chitobiase/beta-hexosaminidase domain 2-like"/>
    <property type="match status" value="1"/>
</dbReference>
<dbReference type="Gene3D" id="3.20.20.520">
    <property type="entry name" value="Glycosyl hydrolase family 115"/>
    <property type="match status" value="1"/>
</dbReference>
<dbReference type="Proteomes" id="UP000546200">
    <property type="component" value="Unassembled WGS sequence"/>
</dbReference>
<feature type="signal peptide" evidence="2">
    <location>
        <begin position="1"/>
        <end position="20"/>
    </location>
</feature>
<dbReference type="PANTHER" id="PTHR37842:SF2">
    <property type="entry name" value="GYLCOSYL HYDROLASE 115 C-TERMINAL DOMAIN-CONTAINING PROTEIN"/>
    <property type="match status" value="1"/>
</dbReference>
<keyword evidence="5" id="KW-1185">Reference proteome</keyword>
<dbReference type="PANTHER" id="PTHR37842">
    <property type="match status" value="1"/>
</dbReference>
<dbReference type="InterPro" id="IPR029018">
    <property type="entry name" value="Hex-like_dom2"/>
</dbReference>
<accession>A0A7W9BD40</accession>
<dbReference type="Pfam" id="PF15979">
    <property type="entry name" value="Glyco_hydro_115"/>
    <property type="match status" value="1"/>
</dbReference>
<dbReference type="AlphaFoldDB" id="A0A7W9BD40"/>
<dbReference type="RefSeq" id="WP_184056908.1">
    <property type="nucleotide sequence ID" value="NZ_JACIJK010000005.1"/>
</dbReference>
<dbReference type="InterPro" id="IPR031924">
    <property type="entry name" value="GH115"/>
</dbReference>
<evidence type="ECO:0000256" key="1">
    <source>
        <dbReference type="ARBA" id="ARBA00022801"/>
    </source>
</evidence>
<evidence type="ECO:0000313" key="4">
    <source>
        <dbReference type="EMBL" id="MBB5715002.1"/>
    </source>
</evidence>
<proteinExistence type="predicted"/>
<evidence type="ECO:0000256" key="2">
    <source>
        <dbReference type="SAM" id="SignalP"/>
    </source>
</evidence>
<evidence type="ECO:0000259" key="3">
    <source>
        <dbReference type="Pfam" id="PF17829"/>
    </source>
</evidence>
<dbReference type="Gene3D" id="2.60.120.1620">
    <property type="match status" value="1"/>
</dbReference>
<comment type="caution">
    <text evidence="4">The sequence shown here is derived from an EMBL/GenBank/DDBJ whole genome shotgun (WGS) entry which is preliminary data.</text>
</comment>
<protein>
    <recommendedName>
        <fullName evidence="3">Gylcosyl hydrolase 115 C-terminal domain-containing protein</fullName>
    </recommendedName>
</protein>
<sequence>MLGRLIAAAVALMAADPAWACTAPVSACERASAGALALIAPGQAITLVVADGETPAVRRAAADVRGDLATVGGQAVTLANALPARAPVAVIAGTVGTPMIDALAKSGKIDLTGLAGQWEGYVEQVVDNPAPGIARALVIAGSDRRGTVFGLYDLSTKIGVSPWGYWADVPPHKHARLWLTAGRVADHPAVKYRGIFLNDEEPALGTWARTRFGGVNRAFYEKVFTLLLRQKANFLWPAMWGKSIWEDDPTAAPLADEMGVVLGTSHHEPMGRAQSDWKRHGTGPWDYTRNAEALRRFWRDGMKRRGNAETLVTIGMRGDGDEPMTEGTATQLLERIVADQRRMIGETTGKPPEATPQVWALYKEVQDYYDKGMRVPNDVTLLFSDDNWGNLRRLPDPAAARRAGGYGIYYHFDYVGGPRNYKWLDTNNIARVWQQMDLAREARADRLWVVNVGDLKPMEMPIGFFLAMAWNPAAMTQGAMERFPAEWAAQQFGPRQGAAIGDLLTRYGRLAAFRKPELIDATSFTAPEWADRVGRWDALERDAQRIGAAVPAERRDAYYEIVLHRVEAMANLYRLHAAVARTRSSTGAEKARWGAEARRLFANDGEIRRRYEVDTAGGKWTGMMAQTHISYTGWQQPEMDVLPALDGPVAAPAEPAPQMRTDRPTRMVAGRGIAWRVVPGLGRDGPGLVAAPALAAAVEKPGGDSPRLEYRFTAAKDGAVTIRVETAPGLDVRGRGQHRYAVSVDGGPVTTVDLLAGETEESWGKAVADNQRVGTTPMTVSRGVHTLSIWLVDSPVVFTTVSVTPNEK</sequence>
<name>A0A7W9BD40_9SPHN</name>
<feature type="chain" id="PRO_5030718867" description="Gylcosyl hydrolase 115 C-terminal domain-containing protein" evidence="2">
    <location>
        <begin position="21"/>
        <end position="808"/>
    </location>
</feature>
<keyword evidence="2" id="KW-0732">Signal</keyword>
<dbReference type="InterPro" id="IPR041437">
    <property type="entry name" value="GH115_C"/>
</dbReference>
<dbReference type="InterPro" id="IPR042301">
    <property type="entry name" value="GH115_sf"/>
</dbReference>
<dbReference type="Gene3D" id="1.20.58.2150">
    <property type="match status" value="1"/>
</dbReference>
<dbReference type="GO" id="GO:0016787">
    <property type="term" value="F:hydrolase activity"/>
    <property type="evidence" value="ECO:0007669"/>
    <property type="project" value="UniProtKB-KW"/>
</dbReference>
<dbReference type="GO" id="GO:0005975">
    <property type="term" value="P:carbohydrate metabolic process"/>
    <property type="evidence" value="ECO:0007669"/>
    <property type="project" value="UniProtKB-ARBA"/>
</dbReference>